<comment type="caution">
    <text evidence="1">The sequence shown here is derived from an EMBL/GenBank/DDBJ whole genome shotgun (WGS) entry which is preliminary data.</text>
</comment>
<protein>
    <submittedName>
        <fullName evidence="1">Uncharacterized protein</fullName>
    </submittedName>
</protein>
<organism evidence="1 2">
    <name type="scientific">Caerostris extrusa</name>
    <name type="common">Bark spider</name>
    <name type="synonym">Caerostris bankana</name>
    <dbReference type="NCBI Taxonomy" id="172846"/>
    <lineage>
        <taxon>Eukaryota</taxon>
        <taxon>Metazoa</taxon>
        <taxon>Ecdysozoa</taxon>
        <taxon>Arthropoda</taxon>
        <taxon>Chelicerata</taxon>
        <taxon>Arachnida</taxon>
        <taxon>Araneae</taxon>
        <taxon>Araneomorphae</taxon>
        <taxon>Entelegynae</taxon>
        <taxon>Araneoidea</taxon>
        <taxon>Araneidae</taxon>
        <taxon>Caerostris</taxon>
    </lineage>
</organism>
<gene>
    <name evidence="1" type="ORF">CEXT_712871</name>
</gene>
<accession>A0AAV4YDJ3</accession>
<evidence type="ECO:0000313" key="2">
    <source>
        <dbReference type="Proteomes" id="UP001054945"/>
    </source>
</evidence>
<reference evidence="1 2" key="1">
    <citation type="submission" date="2021-06" db="EMBL/GenBank/DDBJ databases">
        <title>Caerostris extrusa draft genome.</title>
        <authorList>
            <person name="Kono N."/>
            <person name="Arakawa K."/>
        </authorList>
    </citation>
    <scope>NUCLEOTIDE SEQUENCE [LARGE SCALE GENOMIC DNA]</scope>
</reference>
<dbReference type="Proteomes" id="UP001054945">
    <property type="component" value="Unassembled WGS sequence"/>
</dbReference>
<dbReference type="AlphaFoldDB" id="A0AAV4YDJ3"/>
<evidence type="ECO:0000313" key="1">
    <source>
        <dbReference type="EMBL" id="GIZ05277.1"/>
    </source>
</evidence>
<name>A0AAV4YDJ3_CAEEX</name>
<dbReference type="EMBL" id="BPLR01019257">
    <property type="protein sequence ID" value="GIZ05277.1"/>
    <property type="molecule type" value="Genomic_DNA"/>
</dbReference>
<sequence>MSLHLEFLYRSYKLSSRQMQNLPEDKRRRDAYSFGGYFAVSGENLNHNSLKRKLNFRVRSRLRKARILSIQFHASANHMQHSLAF</sequence>
<proteinExistence type="predicted"/>
<keyword evidence="2" id="KW-1185">Reference proteome</keyword>